<evidence type="ECO:0000313" key="4">
    <source>
        <dbReference type="Proteomes" id="UP001274830"/>
    </source>
</evidence>
<feature type="coiled-coil region" evidence="1">
    <location>
        <begin position="54"/>
        <end position="81"/>
    </location>
</feature>
<organism evidence="3 4">
    <name type="scientific">Recurvomyces mirabilis</name>
    <dbReference type="NCBI Taxonomy" id="574656"/>
    <lineage>
        <taxon>Eukaryota</taxon>
        <taxon>Fungi</taxon>
        <taxon>Dikarya</taxon>
        <taxon>Ascomycota</taxon>
        <taxon>Pezizomycotina</taxon>
        <taxon>Dothideomycetes</taxon>
        <taxon>Dothideomycetidae</taxon>
        <taxon>Mycosphaerellales</taxon>
        <taxon>Teratosphaeriaceae</taxon>
        <taxon>Recurvomyces</taxon>
    </lineage>
</organism>
<accession>A0AAE0WK42</accession>
<evidence type="ECO:0000256" key="1">
    <source>
        <dbReference type="SAM" id="Coils"/>
    </source>
</evidence>
<proteinExistence type="predicted"/>
<keyword evidence="2" id="KW-1133">Transmembrane helix</keyword>
<dbReference type="EMBL" id="JAUTXT010000027">
    <property type="protein sequence ID" value="KAK3673157.1"/>
    <property type="molecule type" value="Genomic_DNA"/>
</dbReference>
<keyword evidence="2" id="KW-0812">Transmembrane</keyword>
<sequence length="95" mass="10214">MARLPANPIRTYVITGAVAAITAVGTWYGAGLKTRQDYGQERKAVLEAPISERIEHMELAKTRLTSQKMALQNKIDKLTAKTAEAAKSEASPSAG</sequence>
<keyword evidence="2" id="KW-0472">Membrane</keyword>
<evidence type="ECO:0000313" key="3">
    <source>
        <dbReference type="EMBL" id="KAK3673157.1"/>
    </source>
</evidence>
<keyword evidence="1" id="KW-0175">Coiled coil</keyword>
<reference evidence="3" key="1">
    <citation type="submission" date="2023-07" db="EMBL/GenBank/DDBJ databases">
        <title>Black Yeasts Isolated from many extreme environments.</title>
        <authorList>
            <person name="Coleine C."/>
            <person name="Stajich J.E."/>
            <person name="Selbmann L."/>
        </authorList>
    </citation>
    <scope>NUCLEOTIDE SEQUENCE</scope>
    <source>
        <strain evidence="3">CCFEE 5485</strain>
    </source>
</reference>
<dbReference type="AlphaFoldDB" id="A0AAE0WK42"/>
<gene>
    <name evidence="3" type="ORF">LTR78_006997</name>
</gene>
<feature type="transmembrane region" description="Helical" evidence="2">
    <location>
        <begin position="12"/>
        <end position="30"/>
    </location>
</feature>
<protein>
    <submittedName>
        <fullName evidence="3">Uncharacterized protein</fullName>
    </submittedName>
</protein>
<keyword evidence="4" id="KW-1185">Reference proteome</keyword>
<evidence type="ECO:0000256" key="2">
    <source>
        <dbReference type="SAM" id="Phobius"/>
    </source>
</evidence>
<comment type="caution">
    <text evidence="3">The sequence shown here is derived from an EMBL/GenBank/DDBJ whole genome shotgun (WGS) entry which is preliminary data.</text>
</comment>
<dbReference type="Proteomes" id="UP001274830">
    <property type="component" value="Unassembled WGS sequence"/>
</dbReference>
<name>A0AAE0WK42_9PEZI</name>